<evidence type="ECO:0000313" key="2">
    <source>
        <dbReference type="EMBL" id="CAB4722050.1"/>
    </source>
</evidence>
<dbReference type="EMBL" id="CAFBIY010000020">
    <property type="protein sequence ID" value="CAB4847794.1"/>
    <property type="molecule type" value="Genomic_DNA"/>
</dbReference>
<dbReference type="AlphaFoldDB" id="A0A6J7BS39"/>
<dbReference type="EMBL" id="CAEZYF010000007">
    <property type="protein sequence ID" value="CAB4722050.1"/>
    <property type="molecule type" value="Genomic_DNA"/>
</dbReference>
<dbReference type="EMBL" id="CAESGF010000004">
    <property type="protein sequence ID" value="CAB4363051.1"/>
    <property type="molecule type" value="Genomic_DNA"/>
</dbReference>
<organism evidence="3">
    <name type="scientific">freshwater metagenome</name>
    <dbReference type="NCBI Taxonomy" id="449393"/>
    <lineage>
        <taxon>unclassified sequences</taxon>
        <taxon>metagenomes</taxon>
        <taxon>ecological metagenomes</taxon>
    </lineage>
</organism>
<protein>
    <submittedName>
        <fullName evidence="3">Unannotated protein</fullName>
    </submittedName>
</protein>
<dbReference type="EMBL" id="CAFBMT010000004">
    <property type="protein sequence ID" value="CAB4923279.1"/>
    <property type="molecule type" value="Genomic_DNA"/>
</dbReference>
<evidence type="ECO:0000313" key="4">
    <source>
        <dbReference type="EMBL" id="CAB4923279.1"/>
    </source>
</evidence>
<evidence type="ECO:0000313" key="5">
    <source>
        <dbReference type="EMBL" id="CAB4974332.1"/>
    </source>
</evidence>
<evidence type="ECO:0000313" key="3">
    <source>
        <dbReference type="EMBL" id="CAB4847794.1"/>
    </source>
</evidence>
<gene>
    <name evidence="2" type="ORF">UFOPK2656_01426</name>
    <name evidence="3" type="ORF">UFOPK3267_00551</name>
    <name evidence="4" type="ORF">UFOPK3651_00997</name>
    <name evidence="5" type="ORF">UFOPK3931_00394</name>
    <name evidence="1" type="ORF">UFOPK4189_00828</name>
</gene>
<reference evidence="3" key="1">
    <citation type="submission" date="2020-05" db="EMBL/GenBank/DDBJ databases">
        <authorList>
            <person name="Chiriac C."/>
            <person name="Salcher M."/>
            <person name="Ghai R."/>
            <person name="Kavagutti S V."/>
        </authorList>
    </citation>
    <scope>NUCLEOTIDE SEQUENCE</scope>
</reference>
<proteinExistence type="predicted"/>
<sequence>MPDMLQNARRLGHHRWLCLQLFELLGTQAATASDPMVKPVLAAHAHHLAWHADLLAQRFPELDELDAATLTVPADDVIERSIVALRRATTTNEILRSVYTVVLPGLLAECEDHRASVDPATDGPTVRVLNLIVRDLADDVRVGAALLH</sequence>
<accession>A0A6J7BS39</accession>
<dbReference type="EMBL" id="CAFBOL010000005">
    <property type="protein sequence ID" value="CAB4974332.1"/>
    <property type="molecule type" value="Genomic_DNA"/>
</dbReference>
<evidence type="ECO:0000313" key="1">
    <source>
        <dbReference type="EMBL" id="CAB4363051.1"/>
    </source>
</evidence>
<name>A0A6J7BS39_9ZZZZ</name>